<feature type="region of interest" description="Disordered" evidence="1">
    <location>
        <begin position="166"/>
        <end position="200"/>
    </location>
</feature>
<name>A0A4C1W274_EUMVA</name>
<feature type="compositionally biased region" description="Polar residues" evidence="1">
    <location>
        <begin position="171"/>
        <end position="180"/>
    </location>
</feature>
<sequence>MQAHQMKLRSQDATIREDDDINQTLASAPKSNEAGTWGLARAVSPIPEPMMEDRRIRSEKQMPQSLGSMDPADARADFTQYCSEIMFLQDSVASAIASSQKTQTETFKDCFQSVIKTSLLNENEGFTSFTELYHARNKQTSIFESERRANVCSKYNSRASAARARGRRAVSFQSADSLTPRSRPPRAVTSPWSPGVRSPASLTAAQPSVAVYRSDEKAAPVLFVLYCPEVLHCRTHTVCALAKEKSPSCSLNTTDQACRWSHAGYESTYYISCAVFPKVVQVDPQGSTGDSTRVYVGFNEVPLLRISQPISRTKNGPLNVLYACAQSVTPKSHALMHGGPGYKAKFCPTLSSRSKFSGKKNRDLKAMLAPLVEGDHTSWAEKLPMIRFALSKILNYKYVTGLSDFRPINDISHRDHL</sequence>
<comment type="caution">
    <text evidence="2">The sequence shown here is derived from an EMBL/GenBank/DDBJ whole genome shotgun (WGS) entry which is preliminary data.</text>
</comment>
<keyword evidence="3" id="KW-1185">Reference proteome</keyword>
<evidence type="ECO:0000313" key="3">
    <source>
        <dbReference type="Proteomes" id="UP000299102"/>
    </source>
</evidence>
<reference evidence="2 3" key="1">
    <citation type="journal article" date="2019" name="Commun. Biol.">
        <title>The bagworm genome reveals a unique fibroin gene that provides high tensile strength.</title>
        <authorList>
            <person name="Kono N."/>
            <person name="Nakamura H."/>
            <person name="Ohtoshi R."/>
            <person name="Tomita M."/>
            <person name="Numata K."/>
            <person name="Arakawa K."/>
        </authorList>
    </citation>
    <scope>NUCLEOTIDE SEQUENCE [LARGE SCALE GENOMIC DNA]</scope>
</reference>
<accession>A0A4C1W274</accession>
<proteinExistence type="predicted"/>
<dbReference type="Proteomes" id="UP000299102">
    <property type="component" value="Unassembled WGS sequence"/>
</dbReference>
<gene>
    <name evidence="2" type="ORF">EVAR_95813_1</name>
</gene>
<evidence type="ECO:0000256" key="1">
    <source>
        <dbReference type="SAM" id="MobiDB-lite"/>
    </source>
</evidence>
<protein>
    <submittedName>
        <fullName evidence="2">Uncharacterized protein</fullName>
    </submittedName>
</protein>
<dbReference type="AlphaFoldDB" id="A0A4C1W274"/>
<evidence type="ECO:0000313" key="2">
    <source>
        <dbReference type="EMBL" id="GBP45161.1"/>
    </source>
</evidence>
<dbReference type="EMBL" id="BGZK01000465">
    <property type="protein sequence ID" value="GBP45161.1"/>
    <property type="molecule type" value="Genomic_DNA"/>
</dbReference>
<organism evidence="2 3">
    <name type="scientific">Eumeta variegata</name>
    <name type="common">Bagworm moth</name>
    <name type="synonym">Eumeta japonica</name>
    <dbReference type="NCBI Taxonomy" id="151549"/>
    <lineage>
        <taxon>Eukaryota</taxon>
        <taxon>Metazoa</taxon>
        <taxon>Ecdysozoa</taxon>
        <taxon>Arthropoda</taxon>
        <taxon>Hexapoda</taxon>
        <taxon>Insecta</taxon>
        <taxon>Pterygota</taxon>
        <taxon>Neoptera</taxon>
        <taxon>Endopterygota</taxon>
        <taxon>Lepidoptera</taxon>
        <taxon>Glossata</taxon>
        <taxon>Ditrysia</taxon>
        <taxon>Tineoidea</taxon>
        <taxon>Psychidae</taxon>
        <taxon>Oiketicinae</taxon>
        <taxon>Eumeta</taxon>
    </lineage>
</organism>